<evidence type="ECO:0000313" key="2">
    <source>
        <dbReference type="Proteomes" id="UP000789525"/>
    </source>
</evidence>
<protein>
    <submittedName>
        <fullName evidence="1">6477_t:CDS:1</fullName>
    </submittedName>
</protein>
<proteinExistence type="predicted"/>
<gene>
    <name evidence="1" type="ORF">ACOLOM_LOCUS2234</name>
</gene>
<dbReference type="Proteomes" id="UP000789525">
    <property type="component" value="Unassembled WGS sequence"/>
</dbReference>
<accession>A0ACA9KS32</accession>
<dbReference type="EMBL" id="CAJVPT010002781">
    <property type="protein sequence ID" value="CAG8487271.1"/>
    <property type="molecule type" value="Genomic_DNA"/>
</dbReference>
<sequence>MNQETAQALFNQGAFLLFLNAPKGLEVVIKEWDPSIEDIKKDEDMDPEQNERLKSDMRQFDQFLGAYPLSPPTNWQKWVHLTDFITPLLIDGVLPNKGRLNNASSSTVDEEELQNIGESNFKEDTMMFTKFDVKKSWRSGAVGQEITKYSQDKSWLLEDLLKRTYRNGSRLRLNYFNIVQTLHKNIMELMSSTEPSFSADAQQSKKLHNLRRKFDKFCSFLYQRFQWEIAKDDSEDEEEEGEYAPVVVELSEENNEVDYISEFPVV</sequence>
<keyword evidence="2" id="KW-1185">Reference proteome</keyword>
<name>A0ACA9KS32_9GLOM</name>
<reference evidence="1" key="1">
    <citation type="submission" date="2021-06" db="EMBL/GenBank/DDBJ databases">
        <authorList>
            <person name="Kallberg Y."/>
            <person name="Tangrot J."/>
            <person name="Rosling A."/>
        </authorList>
    </citation>
    <scope>NUCLEOTIDE SEQUENCE</scope>
    <source>
        <strain evidence="1">CL356</strain>
    </source>
</reference>
<organism evidence="1 2">
    <name type="scientific">Acaulospora colombiana</name>
    <dbReference type="NCBI Taxonomy" id="27376"/>
    <lineage>
        <taxon>Eukaryota</taxon>
        <taxon>Fungi</taxon>
        <taxon>Fungi incertae sedis</taxon>
        <taxon>Mucoromycota</taxon>
        <taxon>Glomeromycotina</taxon>
        <taxon>Glomeromycetes</taxon>
        <taxon>Diversisporales</taxon>
        <taxon>Acaulosporaceae</taxon>
        <taxon>Acaulospora</taxon>
    </lineage>
</organism>
<comment type="caution">
    <text evidence="1">The sequence shown here is derived from an EMBL/GenBank/DDBJ whole genome shotgun (WGS) entry which is preliminary data.</text>
</comment>
<evidence type="ECO:0000313" key="1">
    <source>
        <dbReference type="EMBL" id="CAG8487271.1"/>
    </source>
</evidence>